<feature type="transmembrane region" description="Helical" evidence="7">
    <location>
        <begin position="108"/>
        <end position="128"/>
    </location>
</feature>
<dbReference type="GO" id="GO:0005886">
    <property type="term" value="C:plasma membrane"/>
    <property type="evidence" value="ECO:0007669"/>
    <property type="project" value="UniProtKB-SubCell"/>
</dbReference>
<comment type="similarity">
    <text evidence="7">Belongs to the binding-protein-dependent transport system permease family.</text>
</comment>
<sequence length="264" mass="28911">MNSHFQSMLKKVTFALNSCKPWLSTIVILIGWFLATLGPKETRHIPSPAEVINAFLELNEEGLIWPSLGISFARVIAGLCLGMIIAVPAGVISGSTKLGDIIINKPGHMLRSVPFTALAPLLIILLGIGETMKIALIAIGVFGTFYVNMRDGVRNIDPKLLELARAYEVNSRTIFFTILLRGALPNFMTALRFAISVSWVALVTCETVNASKGIGYILARSQEFYRPDQMLLCIVLYAIAGLLSEGIATLLEHVCMPERHLSKQ</sequence>
<name>A0A3E1J122_GARVA</name>
<keyword evidence="3" id="KW-1003">Cell membrane</keyword>
<dbReference type="OrthoDB" id="9796361at2"/>
<dbReference type="RefSeq" id="WP_116711650.1">
    <property type="nucleotide sequence ID" value="NZ_LRTV01000001.1"/>
</dbReference>
<dbReference type="EMBL" id="LRTV01000001">
    <property type="protein sequence ID" value="RFD80056.1"/>
    <property type="molecule type" value="Genomic_DNA"/>
</dbReference>
<dbReference type="CDD" id="cd06261">
    <property type="entry name" value="TM_PBP2"/>
    <property type="match status" value="1"/>
</dbReference>
<dbReference type="Proteomes" id="UP000259221">
    <property type="component" value="Unassembled WGS sequence"/>
</dbReference>
<dbReference type="PANTHER" id="PTHR30151">
    <property type="entry name" value="ALKANE SULFONATE ABC TRANSPORTER-RELATED, MEMBRANE SUBUNIT"/>
    <property type="match status" value="1"/>
</dbReference>
<dbReference type="SUPFAM" id="SSF161098">
    <property type="entry name" value="MetI-like"/>
    <property type="match status" value="1"/>
</dbReference>
<feature type="transmembrane region" description="Helical" evidence="7">
    <location>
        <begin position="63"/>
        <end position="87"/>
    </location>
</feature>
<proteinExistence type="inferred from homology"/>
<feature type="transmembrane region" description="Helical" evidence="7">
    <location>
        <begin position="21"/>
        <end position="38"/>
    </location>
</feature>
<feature type="domain" description="ABC transmembrane type-1" evidence="8">
    <location>
        <begin position="64"/>
        <end position="248"/>
    </location>
</feature>
<evidence type="ECO:0000256" key="3">
    <source>
        <dbReference type="ARBA" id="ARBA00022475"/>
    </source>
</evidence>
<evidence type="ECO:0000256" key="7">
    <source>
        <dbReference type="RuleBase" id="RU363032"/>
    </source>
</evidence>
<dbReference type="PROSITE" id="PS50928">
    <property type="entry name" value="ABC_TM1"/>
    <property type="match status" value="1"/>
</dbReference>
<dbReference type="InterPro" id="IPR000515">
    <property type="entry name" value="MetI-like"/>
</dbReference>
<dbReference type="PANTHER" id="PTHR30151:SF38">
    <property type="entry name" value="ALIPHATIC SULFONATES TRANSPORT PERMEASE PROTEIN SSUC-RELATED"/>
    <property type="match status" value="1"/>
</dbReference>
<feature type="transmembrane region" description="Helical" evidence="7">
    <location>
        <begin position="231"/>
        <end position="251"/>
    </location>
</feature>
<organism evidence="9 10">
    <name type="scientific">Gardnerella vaginalis</name>
    <dbReference type="NCBI Taxonomy" id="2702"/>
    <lineage>
        <taxon>Bacteria</taxon>
        <taxon>Bacillati</taxon>
        <taxon>Actinomycetota</taxon>
        <taxon>Actinomycetes</taxon>
        <taxon>Bifidobacteriales</taxon>
        <taxon>Bifidobacteriaceae</taxon>
        <taxon>Gardnerella</taxon>
    </lineage>
</organism>
<keyword evidence="6 7" id="KW-0472">Membrane</keyword>
<reference evidence="9 10" key="1">
    <citation type="submission" date="2016-02" db="EMBL/GenBank/DDBJ databases">
        <authorList>
            <person name="Alioto T."/>
            <person name="Alioto T."/>
        </authorList>
    </citation>
    <scope>NUCLEOTIDE SEQUENCE [LARGE SCALE GENOMIC DNA]</scope>
    <source>
        <strain evidence="9 10">NR010</strain>
    </source>
</reference>
<evidence type="ECO:0000313" key="9">
    <source>
        <dbReference type="EMBL" id="RFD80056.1"/>
    </source>
</evidence>
<evidence type="ECO:0000256" key="2">
    <source>
        <dbReference type="ARBA" id="ARBA00022448"/>
    </source>
</evidence>
<dbReference type="Pfam" id="PF00528">
    <property type="entry name" value="BPD_transp_1"/>
    <property type="match status" value="1"/>
</dbReference>
<comment type="caution">
    <text evidence="9">The sequence shown here is derived from an EMBL/GenBank/DDBJ whole genome shotgun (WGS) entry which is preliminary data.</text>
</comment>
<feature type="transmembrane region" description="Helical" evidence="7">
    <location>
        <begin position="134"/>
        <end position="153"/>
    </location>
</feature>
<evidence type="ECO:0000256" key="6">
    <source>
        <dbReference type="ARBA" id="ARBA00023136"/>
    </source>
</evidence>
<protein>
    <submittedName>
        <fullName evidence="9">ABC transporter permease</fullName>
    </submittedName>
</protein>
<keyword evidence="2 7" id="KW-0813">Transport</keyword>
<dbReference type="GO" id="GO:0055085">
    <property type="term" value="P:transmembrane transport"/>
    <property type="evidence" value="ECO:0007669"/>
    <property type="project" value="InterPro"/>
</dbReference>
<evidence type="ECO:0000313" key="10">
    <source>
        <dbReference type="Proteomes" id="UP000259221"/>
    </source>
</evidence>
<accession>A0A3E1J122</accession>
<evidence type="ECO:0000256" key="5">
    <source>
        <dbReference type="ARBA" id="ARBA00022989"/>
    </source>
</evidence>
<evidence type="ECO:0000259" key="8">
    <source>
        <dbReference type="PROSITE" id="PS50928"/>
    </source>
</evidence>
<dbReference type="InterPro" id="IPR035906">
    <property type="entry name" value="MetI-like_sf"/>
</dbReference>
<comment type="subcellular location">
    <subcellularLocation>
        <location evidence="1 7">Cell membrane</location>
        <topology evidence="1 7">Multi-pass membrane protein</topology>
    </subcellularLocation>
</comment>
<gene>
    <name evidence="9" type="ORF">AXE77_00595</name>
</gene>
<dbReference type="Gene3D" id="1.10.3720.10">
    <property type="entry name" value="MetI-like"/>
    <property type="match status" value="1"/>
</dbReference>
<keyword evidence="5 7" id="KW-1133">Transmembrane helix</keyword>
<dbReference type="AlphaFoldDB" id="A0A3E1J122"/>
<evidence type="ECO:0000256" key="1">
    <source>
        <dbReference type="ARBA" id="ARBA00004651"/>
    </source>
</evidence>
<evidence type="ECO:0000256" key="4">
    <source>
        <dbReference type="ARBA" id="ARBA00022692"/>
    </source>
</evidence>
<keyword evidence="4 7" id="KW-0812">Transmembrane</keyword>